<dbReference type="InterPro" id="IPR018060">
    <property type="entry name" value="HTH_AraC"/>
</dbReference>
<evidence type="ECO:0000313" key="6">
    <source>
        <dbReference type="Proteomes" id="UP000182624"/>
    </source>
</evidence>
<accession>A0A1I5XJ38</accession>
<dbReference type="AlphaFoldDB" id="A0A1I5XJ38"/>
<evidence type="ECO:0000256" key="1">
    <source>
        <dbReference type="ARBA" id="ARBA00023015"/>
    </source>
</evidence>
<keyword evidence="1" id="KW-0805">Transcription regulation</keyword>
<dbReference type="EMBL" id="FOXO01000033">
    <property type="protein sequence ID" value="SFQ31971.1"/>
    <property type="molecule type" value="Genomic_DNA"/>
</dbReference>
<evidence type="ECO:0000259" key="4">
    <source>
        <dbReference type="PROSITE" id="PS01124"/>
    </source>
</evidence>
<name>A0A1I5XJ38_9FIRM</name>
<protein>
    <submittedName>
        <fullName evidence="5">AraC-type DNA-binding protein</fullName>
    </submittedName>
</protein>
<evidence type="ECO:0000256" key="3">
    <source>
        <dbReference type="ARBA" id="ARBA00023163"/>
    </source>
</evidence>
<sequence length="290" mass="33280">MTGKKILKKFQPVKGDLQCEVKSIDAPFDYTDDMHNHFCHEILILLDGEIWLYTEFSGKVMHKGDVAFIPHYLFHTADIHTLNKYDRVVINVSDAVLKKASNKKFSLCSCFEPYDSEDKSLHSIHLSEEELEEIKKQCICLQKNIEHPKASSDILVDAYLKLIMVKLTSKHSDNPMEDTPNALPDIVSRTFEYIDAHLTEEITLSILEKEIHHNGTYISRCVKKFSGLTIQQYIIAKKIALACKLLQEGYSPSDACYMSGFNNYSNFSRTFSKRIGYSPKQLQMATRKIK</sequence>
<keyword evidence="2 5" id="KW-0238">DNA-binding</keyword>
<dbReference type="OrthoDB" id="2990361at2"/>
<organism evidence="5 6">
    <name type="scientific">Butyrivibrio proteoclasticus</name>
    <dbReference type="NCBI Taxonomy" id="43305"/>
    <lineage>
        <taxon>Bacteria</taxon>
        <taxon>Bacillati</taxon>
        <taxon>Bacillota</taxon>
        <taxon>Clostridia</taxon>
        <taxon>Lachnospirales</taxon>
        <taxon>Lachnospiraceae</taxon>
        <taxon>Butyrivibrio</taxon>
    </lineage>
</organism>
<dbReference type="SUPFAM" id="SSF46689">
    <property type="entry name" value="Homeodomain-like"/>
    <property type="match status" value="1"/>
</dbReference>
<dbReference type="InterPro" id="IPR009057">
    <property type="entry name" value="Homeodomain-like_sf"/>
</dbReference>
<dbReference type="PANTHER" id="PTHR43280:SF2">
    <property type="entry name" value="HTH-TYPE TRANSCRIPTIONAL REGULATOR EXSA"/>
    <property type="match status" value="1"/>
</dbReference>
<dbReference type="Proteomes" id="UP000182624">
    <property type="component" value="Unassembled WGS sequence"/>
</dbReference>
<keyword evidence="3" id="KW-0804">Transcription</keyword>
<proteinExistence type="predicted"/>
<evidence type="ECO:0000313" key="5">
    <source>
        <dbReference type="EMBL" id="SFQ31971.1"/>
    </source>
</evidence>
<keyword evidence="6" id="KW-1185">Reference proteome</keyword>
<dbReference type="RefSeq" id="WP_074891198.1">
    <property type="nucleotide sequence ID" value="NZ_FOXO01000033.1"/>
</dbReference>
<dbReference type="InterPro" id="IPR011051">
    <property type="entry name" value="RmlC_Cupin_sf"/>
</dbReference>
<dbReference type="PROSITE" id="PS01124">
    <property type="entry name" value="HTH_ARAC_FAMILY_2"/>
    <property type="match status" value="1"/>
</dbReference>
<gene>
    <name evidence="5" type="ORF">SAMN04487928_13322</name>
</gene>
<dbReference type="GO" id="GO:0043565">
    <property type="term" value="F:sequence-specific DNA binding"/>
    <property type="evidence" value="ECO:0007669"/>
    <property type="project" value="InterPro"/>
</dbReference>
<dbReference type="SUPFAM" id="SSF51182">
    <property type="entry name" value="RmlC-like cupins"/>
    <property type="match status" value="1"/>
</dbReference>
<dbReference type="PANTHER" id="PTHR43280">
    <property type="entry name" value="ARAC-FAMILY TRANSCRIPTIONAL REGULATOR"/>
    <property type="match status" value="1"/>
</dbReference>
<feature type="domain" description="HTH araC/xylS-type" evidence="4">
    <location>
        <begin position="188"/>
        <end position="285"/>
    </location>
</feature>
<evidence type="ECO:0000256" key="2">
    <source>
        <dbReference type="ARBA" id="ARBA00023125"/>
    </source>
</evidence>
<dbReference type="SMART" id="SM00342">
    <property type="entry name" value="HTH_ARAC"/>
    <property type="match status" value="1"/>
</dbReference>
<dbReference type="Pfam" id="PF12833">
    <property type="entry name" value="HTH_18"/>
    <property type="match status" value="1"/>
</dbReference>
<dbReference type="Gene3D" id="1.10.10.60">
    <property type="entry name" value="Homeodomain-like"/>
    <property type="match status" value="2"/>
</dbReference>
<dbReference type="GO" id="GO:0003700">
    <property type="term" value="F:DNA-binding transcription factor activity"/>
    <property type="evidence" value="ECO:0007669"/>
    <property type="project" value="InterPro"/>
</dbReference>
<reference evidence="6" key="1">
    <citation type="submission" date="2016-10" db="EMBL/GenBank/DDBJ databases">
        <authorList>
            <person name="Varghese N."/>
            <person name="Submissions S."/>
        </authorList>
    </citation>
    <scope>NUCLEOTIDE SEQUENCE [LARGE SCALE GENOMIC DNA]</scope>
    <source>
        <strain evidence="6">P18</strain>
    </source>
</reference>